<dbReference type="EMBL" id="AQPF01000109">
    <property type="protein sequence ID" value="KAF0801629.1"/>
    <property type="molecule type" value="Genomic_DNA"/>
</dbReference>
<name>A0ABQ6Y1Y5_9GAMM</name>
<feature type="domain" description="Replication-associated protein ORF2/G2P" evidence="1">
    <location>
        <begin position="62"/>
        <end position="139"/>
    </location>
</feature>
<keyword evidence="3" id="KW-1185">Reference proteome</keyword>
<evidence type="ECO:0000259" key="1">
    <source>
        <dbReference type="Pfam" id="PF23343"/>
    </source>
</evidence>
<dbReference type="InterPro" id="IPR056906">
    <property type="entry name" value="ORF2/G2P_dom"/>
</dbReference>
<dbReference type="Pfam" id="PF23343">
    <property type="entry name" value="REP_ORF2-G2P"/>
    <property type="match status" value="1"/>
</dbReference>
<accession>A0ABQ6Y1Y5</accession>
<evidence type="ECO:0000313" key="3">
    <source>
        <dbReference type="Proteomes" id="UP000771797"/>
    </source>
</evidence>
<sequence>LKLYRHGVTMGTPPKKNDHLRAKRGTVEGWSESATRRMVHFLRSVDERTLDTTASGEPLRGYAITLTVRDCPPTADDWKRLRNAYFKRLTRLGVYRVHWVTEWQRRGVPHLHGALWLPISVPRGELLLNWVAVANEFGASLRGQYSLEINDTVGWFKYLSKHSARGVQHYQRHPENIPPSWKKKTGRVWGKTGDWATTDPVEFDISSEAYYRLRRILRNWRIADARTAGNSWRIKSARGMLKSHRRELSDVRGASEWLEMGPALQVLDYLRAQGHEITC</sequence>
<dbReference type="Proteomes" id="UP000771797">
    <property type="component" value="Unassembled WGS sequence"/>
</dbReference>
<proteinExistence type="predicted"/>
<protein>
    <submittedName>
        <fullName evidence="2">Replication protein</fullName>
    </submittedName>
</protein>
<dbReference type="RefSeq" id="WP_236564213.1">
    <property type="nucleotide sequence ID" value="NZ_AQPF01000109.1"/>
</dbReference>
<reference evidence="2 3" key="1">
    <citation type="submission" date="2012-09" db="EMBL/GenBank/DDBJ databases">
        <title>Genome Sequence of alkane-degrading Bacterium Alcanivorax sp. 6-D-6.</title>
        <authorList>
            <person name="Lai Q."/>
            <person name="Shao Z."/>
        </authorList>
    </citation>
    <scope>NUCLEOTIDE SEQUENCE [LARGE SCALE GENOMIC DNA]</scope>
    <source>
        <strain evidence="2 3">6-D-6</strain>
    </source>
</reference>
<evidence type="ECO:0000313" key="2">
    <source>
        <dbReference type="EMBL" id="KAF0801629.1"/>
    </source>
</evidence>
<gene>
    <name evidence="2" type="ORF">A6D6_04280</name>
</gene>
<feature type="non-terminal residue" evidence="2">
    <location>
        <position position="1"/>
    </location>
</feature>
<comment type="caution">
    <text evidence="2">The sequence shown here is derived from an EMBL/GenBank/DDBJ whole genome shotgun (WGS) entry which is preliminary data.</text>
</comment>
<organism evidence="2 3">
    <name type="scientific">Alcanivorax xiamenensis</name>
    <dbReference type="NCBI Taxonomy" id="1177156"/>
    <lineage>
        <taxon>Bacteria</taxon>
        <taxon>Pseudomonadati</taxon>
        <taxon>Pseudomonadota</taxon>
        <taxon>Gammaproteobacteria</taxon>
        <taxon>Oceanospirillales</taxon>
        <taxon>Alcanivoracaceae</taxon>
        <taxon>Alcanivorax</taxon>
    </lineage>
</organism>